<name>A0AAV7TDF2_PLEWA</name>
<keyword evidence="2" id="KW-1185">Reference proteome</keyword>
<reference evidence="1" key="1">
    <citation type="journal article" date="2022" name="bioRxiv">
        <title>Sequencing and chromosome-scale assembly of the giantPleurodeles waltlgenome.</title>
        <authorList>
            <person name="Brown T."/>
            <person name="Elewa A."/>
            <person name="Iarovenko S."/>
            <person name="Subramanian E."/>
            <person name="Araus A.J."/>
            <person name="Petzold A."/>
            <person name="Susuki M."/>
            <person name="Suzuki K.-i.T."/>
            <person name="Hayashi T."/>
            <person name="Toyoda A."/>
            <person name="Oliveira C."/>
            <person name="Osipova E."/>
            <person name="Leigh N.D."/>
            <person name="Simon A."/>
            <person name="Yun M.H."/>
        </authorList>
    </citation>
    <scope>NUCLEOTIDE SEQUENCE</scope>
    <source>
        <strain evidence="1">20211129_DDA</strain>
        <tissue evidence="1">Liver</tissue>
    </source>
</reference>
<organism evidence="1 2">
    <name type="scientific">Pleurodeles waltl</name>
    <name type="common">Iberian ribbed newt</name>
    <dbReference type="NCBI Taxonomy" id="8319"/>
    <lineage>
        <taxon>Eukaryota</taxon>
        <taxon>Metazoa</taxon>
        <taxon>Chordata</taxon>
        <taxon>Craniata</taxon>
        <taxon>Vertebrata</taxon>
        <taxon>Euteleostomi</taxon>
        <taxon>Amphibia</taxon>
        <taxon>Batrachia</taxon>
        <taxon>Caudata</taxon>
        <taxon>Salamandroidea</taxon>
        <taxon>Salamandridae</taxon>
        <taxon>Pleurodelinae</taxon>
        <taxon>Pleurodeles</taxon>
    </lineage>
</organism>
<proteinExistence type="predicted"/>
<comment type="caution">
    <text evidence="1">The sequence shown here is derived from an EMBL/GenBank/DDBJ whole genome shotgun (WGS) entry which is preliminary data.</text>
</comment>
<accession>A0AAV7TDF2</accession>
<sequence length="83" mass="9484">MICGLGGRRLTVRLYLRITVNYRASRAAGGWDGETHMGSRGLNGWPDCVRRSRLSQRPLESVQRRSIGALWGLKRDCPAWWEL</sequence>
<dbReference type="AlphaFoldDB" id="A0AAV7TDF2"/>
<evidence type="ECO:0000313" key="1">
    <source>
        <dbReference type="EMBL" id="KAJ1174448.1"/>
    </source>
</evidence>
<gene>
    <name evidence="1" type="ORF">NDU88_006270</name>
</gene>
<dbReference type="EMBL" id="JANPWB010000007">
    <property type="protein sequence ID" value="KAJ1174448.1"/>
    <property type="molecule type" value="Genomic_DNA"/>
</dbReference>
<evidence type="ECO:0000313" key="2">
    <source>
        <dbReference type="Proteomes" id="UP001066276"/>
    </source>
</evidence>
<dbReference type="Proteomes" id="UP001066276">
    <property type="component" value="Chromosome 4_1"/>
</dbReference>
<protein>
    <submittedName>
        <fullName evidence="1">Uncharacterized protein</fullName>
    </submittedName>
</protein>